<sequence length="160" mass="17831">MVGHDRRRQEHQPNREHCHDNGIFVERHCECHNEGRDLQNEGHQDTCACHEPVDGVYSPARHPRLKGALRQILRDKRHRPAGFEYASGVTQAMHDFSGCNKAVHLLVNSPSVLVFVSAGVCAMTRETPSDGTDFAVSVVRAHELRRMSTGCGTKLAKGKN</sequence>
<accession>A0A6A6FZP4</accession>
<proteinExistence type="predicted"/>
<dbReference type="Proteomes" id="UP000799538">
    <property type="component" value="Unassembled WGS sequence"/>
</dbReference>
<evidence type="ECO:0000313" key="2">
    <source>
        <dbReference type="Proteomes" id="UP000799538"/>
    </source>
</evidence>
<name>A0A6A6FZP4_9PEZI</name>
<protein>
    <submittedName>
        <fullName evidence="1">Uncharacterized protein</fullName>
    </submittedName>
</protein>
<evidence type="ECO:0000313" key="1">
    <source>
        <dbReference type="EMBL" id="KAF2218728.1"/>
    </source>
</evidence>
<dbReference type="AlphaFoldDB" id="A0A6A6FZP4"/>
<gene>
    <name evidence="1" type="ORF">BDZ85DRAFT_269833</name>
</gene>
<dbReference type="EMBL" id="ML992530">
    <property type="protein sequence ID" value="KAF2218728.1"/>
    <property type="molecule type" value="Genomic_DNA"/>
</dbReference>
<keyword evidence="2" id="KW-1185">Reference proteome</keyword>
<organism evidence="1 2">
    <name type="scientific">Elsinoe ampelina</name>
    <dbReference type="NCBI Taxonomy" id="302913"/>
    <lineage>
        <taxon>Eukaryota</taxon>
        <taxon>Fungi</taxon>
        <taxon>Dikarya</taxon>
        <taxon>Ascomycota</taxon>
        <taxon>Pezizomycotina</taxon>
        <taxon>Dothideomycetes</taxon>
        <taxon>Dothideomycetidae</taxon>
        <taxon>Myriangiales</taxon>
        <taxon>Elsinoaceae</taxon>
        <taxon>Elsinoe</taxon>
    </lineage>
</organism>
<reference evidence="2" key="1">
    <citation type="journal article" date="2020" name="Stud. Mycol.">
        <title>101 Dothideomycetes genomes: A test case for predicting lifestyles and emergence of pathogens.</title>
        <authorList>
            <person name="Haridas S."/>
            <person name="Albert R."/>
            <person name="Binder M."/>
            <person name="Bloem J."/>
            <person name="LaButti K."/>
            <person name="Salamov A."/>
            <person name="Andreopoulos B."/>
            <person name="Baker S."/>
            <person name="Barry K."/>
            <person name="Bills G."/>
            <person name="Bluhm B."/>
            <person name="Cannon C."/>
            <person name="Castanera R."/>
            <person name="Culley D."/>
            <person name="Daum C."/>
            <person name="Ezra D."/>
            <person name="Gonzalez J."/>
            <person name="Henrissat B."/>
            <person name="Kuo A."/>
            <person name="Liang C."/>
            <person name="Lipzen A."/>
            <person name="Lutzoni F."/>
            <person name="Magnuson J."/>
            <person name="Mondo S."/>
            <person name="Nolan M."/>
            <person name="Ohm R."/>
            <person name="Pangilinan J."/>
            <person name="Park H.-J."/>
            <person name="Ramirez L."/>
            <person name="Alfaro M."/>
            <person name="Sun H."/>
            <person name="Tritt A."/>
            <person name="Yoshinaga Y."/>
            <person name="Zwiers L.-H."/>
            <person name="Turgeon B."/>
            <person name="Goodwin S."/>
            <person name="Spatafora J."/>
            <person name="Crous P."/>
            <person name="Grigoriev I."/>
        </authorList>
    </citation>
    <scope>NUCLEOTIDE SEQUENCE [LARGE SCALE GENOMIC DNA]</scope>
    <source>
        <strain evidence="2">CECT 20119</strain>
    </source>
</reference>